<comment type="catalytic activity">
    <reaction evidence="8">
        <text>2 cob(II)yrinate a,c diamide + reduced [electron-transfer flavoprotein] + 2 ATP = 2 adenosylcob(III)yrinate a,c-diamide + 2 triphosphate + oxidized [electron-transfer flavoprotein] + 3 H(+)</text>
        <dbReference type="Rhea" id="RHEA:11528"/>
        <dbReference type="Rhea" id="RHEA-COMP:10685"/>
        <dbReference type="Rhea" id="RHEA-COMP:10686"/>
        <dbReference type="ChEBI" id="CHEBI:15378"/>
        <dbReference type="ChEBI" id="CHEBI:18036"/>
        <dbReference type="ChEBI" id="CHEBI:30616"/>
        <dbReference type="ChEBI" id="CHEBI:57692"/>
        <dbReference type="ChEBI" id="CHEBI:58307"/>
        <dbReference type="ChEBI" id="CHEBI:58503"/>
        <dbReference type="ChEBI" id="CHEBI:58537"/>
        <dbReference type="EC" id="2.5.1.17"/>
    </reaction>
</comment>
<comment type="pathway">
    <text evidence="1">Cofactor biosynthesis; adenosylcobalamin biosynthesis; adenosylcobalamin from cob(II)yrinate a,c-diamide: step 2/7.</text>
</comment>
<evidence type="ECO:0000256" key="7">
    <source>
        <dbReference type="ARBA" id="ARBA00033354"/>
    </source>
</evidence>
<name>A0A444J6C0_9BACT</name>
<dbReference type="PANTHER" id="PTHR46638:SF1">
    <property type="entry name" value="CORRINOID ADENOSYLTRANSFERASE"/>
    <property type="match status" value="1"/>
</dbReference>
<dbReference type="Proteomes" id="UP000287615">
    <property type="component" value="Unassembled WGS sequence"/>
</dbReference>
<evidence type="ECO:0000313" key="11">
    <source>
        <dbReference type="Proteomes" id="UP000287615"/>
    </source>
</evidence>
<evidence type="ECO:0000256" key="4">
    <source>
        <dbReference type="ARBA" id="ARBA00024929"/>
    </source>
</evidence>
<dbReference type="EMBL" id="MTKR01000336">
    <property type="protein sequence ID" value="RWX48619.1"/>
    <property type="molecule type" value="Genomic_DNA"/>
</dbReference>
<comment type="similarity">
    <text evidence="2">Belongs to the Cob(I)alamin adenosyltransferase family.</text>
</comment>
<dbReference type="InterPro" id="IPR027417">
    <property type="entry name" value="P-loop_NTPase"/>
</dbReference>
<comment type="function">
    <text evidence="4">Required for both de novo synthesis of the corrin ring for the assimilation of exogenous corrinoids. Participates in the adenosylation of a variety of incomplete and complete corrinoids.</text>
</comment>
<protein>
    <recommendedName>
        <fullName evidence="3">corrinoid adenosyltransferase</fullName>
        <ecNumber evidence="3">2.5.1.17</ecNumber>
    </recommendedName>
    <alternativeName>
        <fullName evidence="5">Cob(II)alamin adenosyltransferase</fullName>
    </alternativeName>
    <alternativeName>
        <fullName evidence="7">Cob(II)yrinic acid a,c-diamide adenosyltransferase</fullName>
    </alternativeName>
    <alternativeName>
        <fullName evidence="6">Cobinamide/cobalamin adenosyltransferase</fullName>
    </alternativeName>
</protein>
<dbReference type="GO" id="GO:0008817">
    <property type="term" value="F:corrinoid adenosyltransferase activity"/>
    <property type="evidence" value="ECO:0007669"/>
    <property type="project" value="UniProtKB-EC"/>
</dbReference>
<dbReference type="GO" id="GO:0009236">
    <property type="term" value="P:cobalamin biosynthetic process"/>
    <property type="evidence" value="ECO:0007669"/>
    <property type="project" value="UniProtKB-UniPathway"/>
</dbReference>
<evidence type="ECO:0000256" key="8">
    <source>
        <dbReference type="ARBA" id="ARBA00048555"/>
    </source>
</evidence>
<evidence type="ECO:0000256" key="2">
    <source>
        <dbReference type="ARBA" id="ARBA00007487"/>
    </source>
</evidence>
<evidence type="ECO:0000256" key="5">
    <source>
        <dbReference type="ARBA" id="ARBA00031529"/>
    </source>
</evidence>
<proteinExistence type="inferred from homology"/>
<accession>A0A444J6C0</accession>
<dbReference type="Gene3D" id="3.40.50.300">
    <property type="entry name" value="P-loop containing nucleotide triphosphate hydrolases"/>
    <property type="match status" value="1"/>
</dbReference>
<dbReference type="GO" id="GO:0005524">
    <property type="term" value="F:ATP binding"/>
    <property type="evidence" value="ECO:0007669"/>
    <property type="project" value="InterPro"/>
</dbReference>
<evidence type="ECO:0000256" key="6">
    <source>
        <dbReference type="ARBA" id="ARBA00033334"/>
    </source>
</evidence>
<evidence type="ECO:0000313" key="10">
    <source>
        <dbReference type="EMBL" id="RWX48619.1"/>
    </source>
</evidence>
<dbReference type="EC" id="2.5.1.17" evidence="3"/>
<evidence type="ECO:0000256" key="9">
    <source>
        <dbReference type="ARBA" id="ARBA00048692"/>
    </source>
</evidence>
<sequence length="107" mass="12202">GFTWKSDDVEKDKAAAREAWEKAKEAIMSGGYNAVVLDEFTYLLRYGMIEKEEALEVLRRKPADLHICITGRDAEEELIELADLVTEMQPVKHPYRQGITAQKGVEF</sequence>
<dbReference type="InterPro" id="IPR003724">
    <property type="entry name" value="CblAdoTrfase_CobA"/>
</dbReference>
<evidence type="ECO:0000256" key="3">
    <source>
        <dbReference type="ARBA" id="ARBA00012454"/>
    </source>
</evidence>
<dbReference type="AlphaFoldDB" id="A0A444J6C0"/>
<dbReference type="UniPathway" id="UPA00148">
    <property type="reaction ID" value="UER00233"/>
</dbReference>
<gene>
    <name evidence="10" type="ORF">VU00_13362</name>
</gene>
<feature type="non-terminal residue" evidence="10">
    <location>
        <position position="1"/>
    </location>
</feature>
<comment type="caution">
    <text evidence="10">The sequence shown here is derived from an EMBL/GenBank/DDBJ whole genome shotgun (WGS) entry which is preliminary data.</text>
</comment>
<evidence type="ECO:0000256" key="1">
    <source>
        <dbReference type="ARBA" id="ARBA00005121"/>
    </source>
</evidence>
<dbReference type="PANTHER" id="PTHR46638">
    <property type="entry name" value="CORRINOID ADENOSYLTRANSFERASE"/>
    <property type="match status" value="1"/>
</dbReference>
<organism evidence="10 11">
    <name type="scientific">Candidatus Electrothrix marina</name>
    <dbReference type="NCBI Taxonomy" id="1859130"/>
    <lineage>
        <taxon>Bacteria</taxon>
        <taxon>Pseudomonadati</taxon>
        <taxon>Thermodesulfobacteriota</taxon>
        <taxon>Desulfobulbia</taxon>
        <taxon>Desulfobulbales</taxon>
        <taxon>Desulfobulbaceae</taxon>
        <taxon>Candidatus Electrothrix</taxon>
    </lineage>
</organism>
<dbReference type="SUPFAM" id="SSF52540">
    <property type="entry name" value="P-loop containing nucleoside triphosphate hydrolases"/>
    <property type="match status" value="1"/>
</dbReference>
<dbReference type="Pfam" id="PF02572">
    <property type="entry name" value="CobA_CobO_BtuR"/>
    <property type="match status" value="1"/>
</dbReference>
<reference evidence="10 11" key="1">
    <citation type="submission" date="2017-01" db="EMBL/GenBank/DDBJ databases">
        <title>The cable genome- insights into the physiology and evolution of filamentous bacteria capable of sulfide oxidation via long distance electron transfer.</title>
        <authorList>
            <person name="Schreiber L."/>
            <person name="Bjerg J.T."/>
            <person name="Boggild A."/>
            <person name="Van De Vossenberg J."/>
            <person name="Meysman F."/>
            <person name="Nielsen L.P."/>
            <person name="Schramm A."/>
            <person name="Kjeldsen K.U."/>
        </authorList>
    </citation>
    <scope>NUCLEOTIDE SEQUENCE [LARGE SCALE GENOMIC DNA]</scope>
    <source>
        <strain evidence="10">A3</strain>
    </source>
</reference>
<keyword evidence="10" id="KW-0808">Transferase</keyword>
<comment type="catalytic activity">
    <reaction evidence="9">
        <text>2 cob(II)alamin + reduced [electron-transfer flavoprotein] + 2 ATP = 2 adenosylcob(III)alamin + 2 triphosphate + oxidized [electron-transfer flavoprotein] + 3 H(+)</text>
        <dbReference type="Rhea" id="RHEA:28671"/>
        <dbReference type="Rhea" id="RHEA-COMP:10685"/>
        <dbReference type="Rhea" id="RHEA-COMP:10686"/>
        <dbReference type="ChEBI" id="CHEBI:15378"/>
        <dbReference type="ChEBI" id="CHEBI:16304"/>
        <dbReference type="ChEBI" id="CHEBI:18036"/>
        <dbReference type="ChEBI" id="CHEBI:18408"/>
        <dbReference type="ChEBI" id="CHEBI:30616"/>
        <dbReference type="ChEBI" id="CHEBI:57692"/>
        <dbReference type="ChEBI" id="CHEBI:58307"/>
        <dbReference type="EC" id="2.5.1.17"/>
    </reaction>
</comment>